<evidence type="ECO:0000313" key="2">
    <source>
        <dbReference type="Proteomes" id="UP000828941"/>
    </source>
</evidence>
<gene>
    <name evidence="1" type="ORF">L6164_029382</name>
</gene>
<comment type="caution">
    <text evidence="1">The sequence shown here is derived from an EMBL/GenBank/DDBJ whole genome shotgun (WGS) entry which is preliminary data.</text>
</comment>
<proteinExistence type="predicted"/>
<dbReference type="Proteomes" id="UP000828941">
    <property type="component" value="Chromosome 12"/>
</dbReference>
<keyword evidence="2" id="KW-1185">Reference proteome</keyword>
<name>A0ACB9L9K3_BAUVA</name>
<dbReference type="EMBL" id="CM039437">
    <property type="protein sequence ID" value="KAI4306072.1"/>
    <property type="molecule type" value="Genomic_DNA"/>
</dbReference>
<organism evidence="1 2">
    <name type="scientific">Bauhinia variegata</name>
    <name type="common">Purple orchid tree</name>
    <name type="synonym">Phanera variegata</name>
    <dbReference type="NCBI Taxonomy" id="167791"/>
    <lineage>
        <taxon>Eukaryota</taxon>
        <taxon>Viridiplantae</taxon>
        <taxon>Streptophyta</taxon>
        <taxon>Embryophyta</taxon>
        <taxon>Tracheophyta</taxon>
        <taxon>Spermatophyta</taxon>
        <taxon>Magnoliopsida</taxon>
        <taxon>eudicotyledons</taxon>
        <taxon>Gunneridae</taxon>
        <taxon>Pentapetalae</taxon>
        <taxon>rosids</taxon>
        <taxon>fabids</taxon>
        <taxon>Fabales</taxon>
        <taxon>Fabaceae</taxon>
        <taxon>Cercidoideae</taxon>
        <taxon>Cercideae</taxon>
        <taxon>Bauhiniinae</taxon>
        <taxon>Bauhinia</taxon>
    </lineage>
</organism>
<protein>
    <submittedName>
        <fullName evidence="1">Uncharacterized protein</fullName>
    </submittedName>
</protein>
<sequence>MGVSTQTSPLRSYCPSCFWLSQSPSRPFRVAFSSWSFFASSRAHQRQKFHSIQIANTGFQNSIMLSNSFKFREGTYSLSRTSVGLNKYYDLEYNRNFSYKIPACSFMRFSSASSTMLEEMTEEEELNYYNERQVKRVVSSPSHNHGASTTAAGRGLAGDRIGWAKARDELKQTKKERNPHKFERNCGSAYASKVFASSNQKEVVSNNGGSNLVLEDHRKPVLSSAKHPILNNSKVVVDSESLGSQFNDSSSGTSKDRKAEVNGNHSLDVSKMDVTKTTFSERALGTDQLNLRQRLCTIYNDVLVVNNKDLAQKVVQMLTTKYSHLIHACDTEVSKIEVKQETPVDHGEIICFSIYSGPQADFGNGKSCIWVDVLDGGGEELLMAFKPFFDNESIKKVWHNYSFDKHVIENYGITVSGFHADTIHMARLWDSSRRLDGGYSLEALTSDRRVMSGTQLNHEKDLFGKVSMKTIFGRKKLKKDGSEGKMITIAPVEELQREERIPWICYSALDARSTLKLYESIKSHLSKMPWIKNGVQLGKSMYNFYEEYWRPFGELLVKMESEGMLVDRAYLAEIEKIAKAEQEVAVNRFRKWASKYCPNAKYMNVGSDVQLRQLFFGGTLNRKDPNLELPTERIFKIPNVDKVIEAGKKAPSKYIDIKLKSLGFNLKTEMYTTSGWPSVSGNALKALAGNVSAEYDFTDDDYDSSLDDKVEIPSENEVPLPEIDNSAYGTAFAAFPTEQEGREACHAIAALCEVCSIDSLISNFILPLQGSNVSGKNGRVHCSLNINTETGRLSARRPNLQNQPALEKDRYKIRQAFIASPGNSLIVADYGQLELRILAHLASCKSMLEAFKAGGDFHSRTAMNMYPYIREAVEKKQVLLEWHPQPGEDKPPVPLLKDAFGSERRKAKMLNFSIAYGKTPMGLAKDWKVSVKEAKKTVDLWYNDRKEVLLWQEERKREAFETGRVHTLLGRARRFPSMHQATSYQKGHIERAAINTPVQGSAADVAMCAMLEIAKNIQLKKLGWKLLLQVHDEVILEGPTESAEVAKAIVVECMSKPFHGKNILQVDLSVDAKCAENWYSAK</sequence>
<accession>A0ACB9L9K3</accession>
<evidence type="ECO:0000313" key="1">
    <source>
        <dbReference type="EMBL" id="KAI4306072.1"/>
    </source>
</evidence>
<reference evidence="1 2" key="1">
    <citation type="journal article" date="2022" name="DNA Res.">
        <title>Chromosomal-level genome assembly of the orchid tree Bauhinia variegata (Leguminosae; Cercidoideae) supports the allotetraploid origin hypothesis of Bauhinia.</title>
        <authorList>
            <person name="Zhong Y."/>
            <person name="Chen Y."/>
            <person name="Zheng D."/>
            <person name="Pang J."/>
            <person name="Liu Y."/>
            <person name="Luo S."/>
            <person name="Meng S."/>
            <person name="Qian L."/>
            <person name="Wei D."/>
            <person name="Dai S."/>
            <person name="Zhou R."/>
        </authorList>
    </citation>
    <scope>NUCLEOTIDE SEQUENCE [LARGE SCALE GENOMIC DNA]</scope>
    <source>
        <strain evidence="1">BV-YZ2020</strain>
    </source>
</reference>